<gene>
    <name evidence="1" type="ORF">PPACK8108_LOCUS26097</name>
</gene>
<dbReference type="AlphaFoldDB" id="A0AAV0BTA2"/>
<evidence type="ECO:0000313" key="1">
    <source>
        <dbReference type="EMBL" id="CAH7690675.1"/>
    </source>
</evidence>
<dbReference type="Proteomes" id="UP001153365">
    <property type="component" value="Unassembled WGS sequence"/>
</dbReference>
<name>A0AAV0BTA2_PHAPC</name>
<evidence type="ECO:0000313" key="2">
    <source>
        <dbReference type="Proteomes" id="UP001153365"/>
    </source>
</evidence>
<comment type="caution">
    <text evidence="1">The sequence shown here is derived from an EMBL/GenBank/DDBJ whole genome shotgun (WGS) entry which is preliminary data.</text>
</comment>
<protein>
    <submittedName>
        <fullName evidence="1">Expressed protein</fullName>
    </submittedName>
</protein>
<reference evidence="1" key="1">
    <citation type="submission" date="2022-06" db="EMBL/GenBank/DDBJ databases">
        <authorList>
            <consortium name="SYNGENTA / RWTH Aachen University"/>
        </authorList>
    </citation>
    <scope>NUCLEOTIDE SEQUENCE</scope>
</reference>
<keyword evidence="2" id="KW-1185">Reference proteome</keyword>
<accession>A0AAV0BTA2</accession>
<sequence length="362" mass="43087">MPSENVKLNVKNLESSFDKLFEHLKHINYYVRLSDWKDLKDILKVVSNDDTQQLTLDEALGFRSIIKIIEHCSLSLNLIERDYSHPYKILLLQLSNFLVEYKIMKEDEIYSLFKNPDFLVILNNHLTSEIIEKQEYSTQLWPSYKDLFLYGRQTKNICHLLAILNLKQWEVFLSQYIAEKSNPIKTLEKIHNINNHIVLFTSYSMKDNVSNDIIKSLPFPVKEKELNSQERLISALLDLMGQKFWDPMIDTMDASKHFISLYYTLEFVYSINKNVKIRKGLNASYFLYLRDKLKILKRLKLNKESFREDNYRYLTQQLEKIELSLQRKYDTLHSHDQSNGFCFVLNAFSKEINYSLKNINDF</sequence>
<dbReference type="EMBL" id="CALTRL010006365">
    <property type="protein sequence ID" value="CAH7690675.1"/>
    <property type="molecule type" value="Genomic_DNA"/>
</dbReference>
<organism evidence="1 2">
    <name type="scientific">Phakopsora pachyrhizi</name>
    <name type="common">Asian soybean rust disease fungus</name>
    <dbReference type="NCBI Taxonomy" id="170000"/>
    <lineage>
        <taxon>Eukaryota</taxon>
        <taxon>Fungi</taxon>
        <taxon>Dikarya</taxon>
        <taxon>Basidiomycota</taxon>
        <taxon>Pucciniomycotina</taxon>
        <taxon>Pucciniomycetes</taxon>
        <taxon>Pucciniales</taxon>
        <taxon>Phakopsoraceae</taxon>
        <taxon>Phakopsora</taxon>
    </lineage>
</organism>
<proteinExistence type="predicted"/>